<evidence type="ECO:0000313" key="3">
    <source>
        <dbReference type="Proteomes" id="UP000266841"/>
    </source>
</evidence>
<protein>
    <submittedName>
        <fullName evidence="2">Uncharacterized protein</fullName>
    </submittedName>
</protein>
<evidence type="ECO:0000256" key="1">
    <source>
        <dbReference type="SAM" id="MobiDB-lite"/>
    </source>
</evidence>
<dbReference type="EMBL" id="AGNL01037614">
    <property type="protein sequence ID" value="EJK53526.1"/>
    <property type="molecule type" value="Genomic_DNA"/>
</dbReference>
<reference evidence="2 3" key="1">
    <citation type="journal article" date="2012" name="Genome Biol.">
        <title>Genome and low-iron response of an oceanic diatom adapted to chronic iron limitation.</title>
        <authorList>
            <person name="Lommer M."/>
            <person name="Specht M."/>
            <person name="Roy A.S."/>
            <person name="Kraemer L."/>
            <person name="Andreson R."/>
            <person name="Gutowska M.A."/>
            <person name="Wolf J."/>
            <person name="Bergner S.V."/>
            <person name="Schilhabel M.B."/>
            <person name="Klostermeier U.C."/>
            <person name="Beiko R.G."/>
            <person name="Rosenstiel P."/>
            <person name="Hippler M."/>
            <person name="Laroche J."/>
        </authorList>
    </citation>
    <scope>NUCLEOTIDE SEQUENCE [LARGE SCALE GENOMIC DNA]</scope>
    <source>
        <strain evidence="2 3">CCMP1005</strain>
    </source>
</reference>
<keyword evidence="3" id="KW-1185">Reference proteome</keyword>
<evidence type="ECO:0000313" key="2">
    <source>
        <dbReference type="EMBL" id="EJK53526.1"/>
    </source>
</evidence>
<proteinExistence type="predicted"/>
<organism evidence="2 3">
    <name type="scientific">Thalassiosira oceanica</name>
    <name type="common">Marine diatom</name>
    <dbReference type="NCBI Taxonomy" id="159749"/>
    <lineage>
        <taxon>Eukaryota</taxon>
        <taxon>Sar</taxon>
        <taxon>Stramenopiles</taxon>
        <taxon>Ochrophyta</taxon>
        <taxon>Bacillariophyta</taxon>
        <taxon>Coscinodiscophyceae</taxon>
        <taxon>Thalassiosirophycidae</taxon>
        <taxon>Thalassiosirales</taxon>
        <taxon>Thalassiosiraceae</taxon>
        <taxon>Thalassiosira</taxon>
    </lineage>
</organism>
<gene>
    <name evidence="2" type="ORF">THAOC_27022</name>
</gene>
<dbReference type="Proteomes" id="UP000266841">
    <property type="component" value="Unassembled WGS sequence"/>
</dbReference>
<dbReference type="AlphaFoldDB" id="K0RXE7"/>
<feature type="non-terminal residue" evidence="2">
    <location>
        <position position="1"/>
    </location>
</feature>
<comment type="caution">
    <text evidence="2">The sequence shown here is derived from an EMBL/GenBank/DDBJ whole genome shotgun (WGS) entry which is preliminary data.</text>
</comment>
<name>K0RXE7_THAOC</name>
<sequence>GAEVRPARRAGGVAGVRPEPGDPADFRSRLSEGQVWLGRRPGDDGRCDNQQSVGDDVNCVMTTTSSKATGADGEAGVSPRVAVTSTGRFVPVSSLGREGGRRPRGRGCTIFACGP</sequence>
<feature type="region of interest" description="Disordered" evidence="1">
    <location>
        <begin position="1"/>
        <end position="27"/>
    </location>
</feature>
<accession>K0RXE7</accession>